<organism evidence="1">
    <name type="scientific">Rhizophora mucronata</name>
    <name type="common">Asiatic mangrove</name>
    <dbReference type="NCBI Taxonomy" id="61149"/>
    <lineage>
        <taxon>Eukaryota</taxon>
        <taxon>Viridiplantae</taxon>
        <taxon>Streptophyta</taxon>
        <taxon>Embryophyta</taxon>
        <taxon>Tracheophyta</taxon>
        <taxon>Spermatophyta</taxon>
        <taxon>Magnoliopsida</taxon>
        <taxon>eudicotyledons</taxon>
        <taxon>Gunneridae</taxon>
        <taxon>Pentapetalae</taxon>
        <taxon>rosids</taxon>
        <taxon>fabids</taxon>
        <taxon>Malpighiales</taxon>
        <taxon>Rhizophoraceae</taxon>
        <taxon>Rhizophora</taxon>
    </lineage>
</organism>
<dbReference type="AlphaFoldDB" id="A0A2P2NCF2"/>
<dbReference type="EMBL" id="GGEC01059679">
    <property type="protein sequence ID" value="MBX40163.1"/>
    <property type="molecule type" value="Transcribed_RNA"/>
</dbReference>
<reference evidence="1" key="1">
    <citation type="submission" date="2018-02" db="EMBL/GenBank/DDBJ databases">
        <title>Rhizophora mucronata_Transcriptome.</title>
        <authorList>
            <person name="Meera S.P."/>
            <person name="Sreeshan A."/>
            <person name="Augustine A."/>
        </authorList>
    </citation>
    <scope>NUCLEOTIDE SEQUENCE</scope>
    <source>
        <tissue evidence="1">Leaf</tissue>
    </source>
</reference>
<name>A0A2P2NCF2_RHIMU</name>
<proteinExistence type="predicted"/>
<accession>A0A2P2NCF2</accession>
<evidence type="ECO:0000313" key="1">
    <source>
        <dbReference type="EMBL" id="MBX40163.1"/>
    </source>
</evidence>
<protein>
    <submittedName>
        <fullName evidence="1">Uncharacterized protein</fullName>
    </submittedName>
</protein>
<sequence>MHIVISVYFLSHCCLLIF</sequence>